<gene>
    <name evidence="3" type="ORF">UFOPK2366_00414</name>
</gene>
<dbReference type="InterPro" id="IPR012495">
    <property type="entry name" value="TadE-like_dom"/>
</dbReference>
<name>A0A6J6NJF4_9ZZZZ</name>
<evidence type="ECO:0000313" key="3">
    <source>
        <dbReference type="EMBL" id="CAB4684533.1"/>
    </source>
</evidence>
<keyword evidence="1" id="KW-1133">Transmembrane helix</keyword>
<evidence type="ECO:0000256" key="1">
    <source>
        <dbReference type="SAM" id="Phobius"/>
    </source>
</evidence>
<keyword evidence="1" id="KW-0472">Membrane</keyword>
<keyword evidence="1" id="KW-0812">Transmembrane</keyword>
<feature type="transmembrane region" description="Helical" evidence="1">
    <location>
        <begin position="12"/>
        <end position="33"/>
    </location>
</feature>
<dbReference type="Pfam" id="PF07811">
    <property type="entry name" value="TadE"/>
    <property type="match status" value="1"/>
</dbReference>
<proteinExistence type="predicted"/>
<protein>
    <submittedName>
        <fullName evidence="3">Unannotated protein</fullName>
    </submittedName>
</protein>
<evidence type="ECO:0000259" key="2">
    <source>
        <dbReference type="Pfam" id="PF07811"/>
    </source>
</evidence>
<reference evidence="3" key="1">
    <citation type="submission" date="2020-05" db="EMBL/GenBank/DDBJ databases">
        <authorList>
            <person name="Chiriac C."/>
            <person name="Salcher M."/>
            <person name="Ghai R."/>
            <person name="Kavagutti S V."/>
        </authorList>
    </citation>
    <scope>NUCLEOTIDE SEQUENCE</scope>
</reference>
<sequence>MKRDRGAAMIELALILPILIMLLVGIISFGRAYSAQLSIAGSAREGARVLALGGTYTAVDAAVNGTKGGADVTSISKTPCPANSTGSSTSFATVVVHASFSFDIPFVPLGTRTFSASASMRCGL</sequence>
<feature type="domain" description="TadE-like" evidence="2">
    <location>
        <begin position="6"/>
        <end position="48"/>
    </location>
</feature>
<organism evidence="3">
    <name type="scientific">freshwater metagenome</name>
    <dbReference type="NCBI Taxonomy" id="449393"/>
    <lineage>
        <taxon>unclassified sequences</taxon>
        <taxon>metagenomes</taxon>
        <taxon>ecological metagenomes</taxon>
    </lineage>
</organism>
<dbReference type="AlphaFoldDB" id="A0A6J6NJF4"/>
<dbReference type="EMBL" id="CAEZXM010000054">
    <property type="protein sequence ID" value="CAB4684533.1"/>
    <property type="molecule type" value="Genomic_DNA"/>
</dbReference>
<accession>A0A6J6NJF4</accession>